<proteinExistence type="predicted"/>
<gene>
    <name evidence="1" type="ORF">GCM10023169_30870</name>
</gene>
<dbReference type="EMBL" id="BAABGN010000012">
    <property type="protein sequence ID" value="GAA4429029.1"/>
    <property type="molecule type" value="Genomic_DNA"/>
</dbReference>
<evidence type="ECO:0000313" key="1">
    <source>
        <dbReference type="EMBL" id="GAA4429029.1"/>
    </source>
</evidence>
<name>A0ABP8LIM4_9MICO</name>
<reference evidence="2" key="1">
    <citation type="journal article" date="2019" name="Int. J. Syst. Evol. Microbiol.">
        <title>The Global Catalogue of Microorganisms (GCM) 10K type strain sequencing project: providing services to taxonomists for standard genome sequencing and annotation.</title>
        <authorList>
            <consortium name="The Broad Institute Genomics Platform"/>
            <consortium name="The Broad Institute Genome Sequencing Center for Infectious Disease"/>
            <person name="Wu L."/>
            <person name="Ma J."/>
        </authorList>
    </citation>
    <scope>NUCLEOTIDE SEQUENCE [LARGE SCALE GENOMIC DNA]</scope>
    <source>
        <strain evidence="2">JCM 17810</strain>
    </source>
</reference>
<evidence type="ECO:0000313" key="2">
    <source>
        <dbReference type="Proteomes" id="UP001500622"/>
    </source>
</evidence>
<sequence length="59" mass="6257">MDACSSVMIFPSATVPWIETIGMRLETAPAHRTVETATGRVNYDAAQRAAPKAAPRAGL</sequence>
<protein>
    <submittedName>
        <fullName evidence="1">Uncharacterized protein</fullName>
    </submittedName>
</protein>
<organism evidence="1 2">
    <name type="scientific">Georgenia halophila</name>
    <dbReference type="NCBI Taxonomy" id="620889"/>
    <lineage>
        <taxon>Bacteria</taxon>
        <taxon>Bacillati</taxon>
        <taxon>Actinomycetota</taxon>
        <taxon>Actinomycetes</taxon>
        <taxon>Micrococcales</taxon>
        <taxon>Bogoriellaceae</taxon>
        <taxon>Georgenia</taxon>
    </lineage>
</organism>
<comment type="caution">
    <text evidence="1">The sequence shown here is derived from an EMBL/GenBank/DDBJ whole genome shotgun (WGS) entry which is preliminary data.</text>
</comment>
<accession>A0ABP8LIM4</accession>
<keyword evidence="2" id="KW-1185">Reference proteome</keyword>
<dbReference type="Proteomes" id="UP001500622">
    <property type="component" value="Unassembled WGS sequence"/>
</dbReference>